<proteinExistence type="predicted"/>
<accession>A0A1I1N4J7</accession>
<organism evidence="1 2">
    <name type="scientific">Thiohalospira halophila DSM 15071</name>
    <dbReference type="NCBI Taxonomy" id="1123397"/>
    <lineage>
        <taxon>Bacteria</taxon>
        <taxon>Pseudomonadati</taxon>
        <taxon>Pseudomonadota</taxon>
        <taxon>Gammaproteobacteria</taxon>
        <taxon>Thiohalospirales</taxon>
        <taxon>Thiohalospiraceae</taxon>
        <taxon>Thiohalospira</taxon>
    </lineage>
</organism>
<evidence type="ECO:0000313" key="2">
    <source>
        <dbReference type="Proteomes" id="UP000198611"/>
    </source>
</evidence>
<name>A0A1I1N4J7_9GAMM</name>
<protein>
    <submittedName>
        <fullName evidence="1">Uncharacterized protein</fullName>
    </submittedName>
</protein>
<dbReference type="EMBL" id="FOMJ01000001">
    <property type="protein sequence ID" value="SFC92102.1"/>
    <property type="molecule type" value="Genomic_DNA"/>
</dbReference>
<sequence length="93" mass="10482">MRFRQLHAIEQKQRALDEGLDSYAILHDDDQVDPLGPRWSVEEVSVSRDALRALLREFPDPANLPSTQRLAHQTLAIEAGLRECQVEPEGPPA</sequence>
<keyword evidence="2" id="KW-1185">Reference proteome</keyword>
<reference evidence="1 2" key="1">
    <citation type="submission" date="2016-10" db="EMBL/GenBank/DDBJ databases">
        <authorList>
            <person name="de Groot N.N."/>
        </authorList>
    </citation>
    <scope>NUCLEOTIDE SEQUENCE [LARGE SCALE GENOMIC DNA]</scope>
    <source>
        <strain evidence="1 2">HL3</strain>
    </source>
</reference>
<dbReference type="AlphaFoldDB" id="A0A1I1N4J7"/>
<dbReference type="Proteomes" id="UP000198611">
    <property type="component" value="Unassembled WGS sequence"/>
</dbReference>
<dbReference type="RefSeq" id="WP_093426788.1">
    <property type="nucleotide sequence ID" value="NZ_FOMJ01000001.1"/>
</dbReference>
<gene>
    <name evidence="1" type="ORF">SAMN05660831_00087</name>
</gene>
<dbReference type="STRING" id="1123397.SAMN05660831_00087"/>
<evidence type="ECO:0000313" key="1">
    <source>
        <dbReference type="EMBL" id="SFC92102.1"/>
    </source>
</evidence>